<reference evidence="2 3" key="1">
    <citation type="submission" date="2024-09" db="EMBL/GenBank/DDBJ databases">
        <authorList>
            <person name="Sun Q."/>
            <person name="Mori K."/>
        </authorList>
    </citation>
    <scope>NUCLEOTIDE SEQUENCE [LARGE SCALE GENOMIC DNA]</scope>
    <source>
        <strain evidence="2 3">CCM 7759</strain>
    </source>
</reference>
<evidence type="ECO:0008006" key="4">
    <source>
        <dbReference type="Google" id="ProtNLM"/>
    </source>
</evidence>
<proteinExistence type="predicted"/>
<feature type="compositionally biased region" description="Polar residues" evidence="1">
    <location>
        <begin position="10"/>
        <end position="26"/>
    </location>
</feature>
<dbReference type="RefSeq" id="WP_377468433.1">
    <property type="nucleotide sequence ID" value="NZ_JBHLWN010000018.1"/>
</dbReference>
<feature type="region of interest" description="Disordered" evidence="1">
    <location>
        <begin position="1"/>
        <end position="50"/>
    </location>
</feature>
<protein>
    <recommendedName>
        <fullName evidence="4">YfhD family protein</fullName>
    </recommendedName>
</protein>
<dbReference type="Proteomes" id="UP001589776">
    <property type="component" value="Unassembled WGS sequence"/>
</dbReference>
<feature type="compositionally biased region" description="Basic and acidic residues" evidence="1">
    <location>
        <begin position="27"/>
        <end position="50"/>
    </location>
</feature>
<gene>
    <name evidence="2" type="ORF">ACFFK0_03150</name>
</gene>
<evidence type="ECO:0000256" key="1">
    <source>
        <dbReference type="SAM" id="MobiDB-lite"/>
    </source>
</evidence>
<dbReference type="EMBL" id="JBHLWN010000018">
    <property type="protein sequence ID" value="MFC0211453.1"/>
    <property type="molecule type" value="Genomic_DNA"/>
</dbReference>
<evidence type="ECO:0000313" key="2">
    <source>
        <dbReference type="EMBL" id="MFC0211453.1"/>
    </source>
</evidence>
<keyword evidence="3" id="KW-1185">Reference proteome</keyword>
<comment type="caution">
    <text evidence="2">The sequence shown here is derived from an EMBL/GenBank/DDBJ whole genome shotgun (WGS) entry which is preliminary data.</text>
</comment>
<sequence length="50" mass="5468">MTEGMKRSTADQISASTEDTPATSAKESNETDIQMKSEKAAFREEQSALE</sequence>
<name>A0ABV6DFN2_9BACL</name>
<evidence type="ECO:0000313" key="3">
    <source>
        <dbReference type="Proteomes" id="UP001589776"/>
    </source>
</evidence>
<accession>A0ABV6DFN2</accession>
<organism evidence="2 3">
    <name type="scientific">Paenibacillus chartarius</name>
    <dbReference type="NCBI Taxonomy" id="747481"/>
    <lineage>
        <taxon>Bacteria</taxon>
        <taxon>Bacillati</taxon>
        <taxon>Bacillota</taxon>
        <taxon>Bacilli</taxon>
        <taxon>Bacillales</taxon>
        <taxon>Paenibacillaceae</taxon>
        <taxon>Paenibacillus</taxon>
    </lineage>
</organism>